<dbReference type="RefSeq" id="WP_065253227.1">
    <property type="nucleotide sequence ID" value="NZ_JACSYB010000002.1"/>
</dbReference>
<comment type="caution">
    <text evidence="1">The sequence shown here is derived from an EMBL/GenBank/DDBJ whole genome shotgun (WGS) entry which is preliminary data.</text>
</comment>
<name>A0A9X2A6A2_9GAMM</name>
<sequence length="100" mass="11863">MTKEEKLIRKALLGVLYEILLVARDPNSEFTSLSHVLADHAHNIPLWLKQDQLNSSEIQHYYESERVYCIEKLIEIGFADELKRFEPHWEVVKSYLYSEL</sequence>
<reference evidence="1" key="1">
    <citation type="submission" date="2021-08" db="EMBL/GenBank/DDBJ databases">
        <title>Complete genome sequence of Moraxella sp strain PS-22.</title>
        <authorList>
            <person name="Das S.K."/>
        </authorList>
    </citation>
    <scope>NUCLEOTIDE SEQUENCE</scope>
    <source>
        <strain evidence="1">PS-22</strain>
    </source>
</reference>
<dbReference type="AlphaFoldDB" id="A0A9X2A6A2"/>
<protein>
    <submittedName>
        <fullName evidence="1">Uncharacterized protein</fullName>
    </submittedName>
</protein>
<accession>A0A9X2A6A2</accession>
<dbReference type="Proteomes" id="UP001139238">
    <property type="component" value="Unassembled WGS sequence"/>
</dbReference>
<dbReference type="EMBL" id="JACSYB010000002">
    <property type="protein sequence ID" value="MCG8148654.1"/>
    <property type="molecule type" value="Genomic_DNA"/>
</dbReference>
<proteinExistence type="predicted"/>
<evidence type="ECO:0000313" key="2">
    <source>
        <dbReference type="Proteomes" id="UP001139238"/>
    </source>
</evidence>
<organism evidence="1 2">
    <name type="scientific">Moraxella tetraodonis</name>
    <dbReference type="NCBI Taxonomy" id="2767221"/>
    <lineage>
        <taxon>Bacteria</taxon>
        <taxon>Pseudomonadati</taxon>
        <taxon>Pseudomonadota</taxon>
        <taxon>Gammaproteobacteria</taxon>
        <taxon>Moraxellales</taxon>
        <taxon>Moraxellaceae</taxon>
        <taxon>Moraxella</taxon>
    </lineage>
</organism>
<gene>
    <name evidence="1" type="ORF">H9W84_11060</name>
</gene>
<evidence type="ECO:0000313" key="1">
    <source>
        <dbReference type="EMBL" id="MCG8148654.1"/>
    </source>
</evidence>
<keyword evidence="2" id="KW-1185">Reference proteome</keyword>